<accession>A0ACB9BJB8</accession>
<keyword evidence="2" id="KW-1185">Reference proteome</keyword>
<evidence type="ECO:0000313" key="1">
    <source>
        <dbReference type="EMBL" id="KAI3722104.1"/>
    </source>
</evidence>
<gene>
    <name evidence="1" type="ORF">L2E82_33131</name>
</gene>
<dbReference type="Proteomes" id="UP001055811">
    <property type="component" value="Linkage Group LG06"/>
</dbReference>
<proteinExistence type="predicted"/>
<dbReference type="EMBL" id="CM042014">
    <property type="protein sequence ID" value="KAI3722104.1"/>
    <property type="molecule type" value="Genomic_DNA"/>
</dbReference>
<comment type="caution">
    <text evidence="1">The sequence shown here is derived from an EMBL/GenBank/DDBJ whole genome shotgun (WGS) entry which is preliminary data.</text>
</comment>
<protein>
    <submittedName>
        <fullName evidence="1">Uncharacterized protein</fullName>
    </submittedName>
</protein>
<reference evidence="2" key="1">
    <citation type="journal article" date="2022" name="Mol. Ecol. Resour.">
        <title>The genomes of chicory, endive, great burdock and yacon provide insights into Asteraceae palaeo-polyploidization history and plant inulin production.</title>
        <authorList>
            <person name="Fan W."/>
            <person name="Wang S."/>
            <person name="Wang H."/>
            <person name="Wang A."/>
            <person name="Jiang F."/>
            <person name="Liu H."/>
            <person name="Zhao H."/>
            <person name="Xu D."/>
            <person name="Zhang Y."/>
        </authorList>
    </citation>
    <scope>NUCLEOTIDE SEQUENCE [LARGE SCALE GENOMIC DNA]</scope>
    <source>
        <strain evidence="2">cv. Punajuju</strain>
    </source>
</reference>
<reference evidence="1 2" key="2">
    <citation type="journal article" date="2022" name="Mol. Ecol. Resour.">
        <title>The genomes of chicory, endive, great burdock and yacon provide insights into Asteraceae paleo-polyploidization history and plant inulin production.</title>
        <authorList>
            <person name="Fan W."/>
            <person name="Wang S."/>
            <person name="Wang H."/>
            <person name="Wang A."/>
            <person name="Jiang F."/>
            <person name="Liu H."/>
            <person name="Zhao H."/>
            <person name="Xu D."/>
            <person name="Zhang Y."/>
        </authorList>
    </citation>
    <scope>NUCLEOTIDE SEQUENCE [LARGE SCALE GENOMIC DNA]</scope>
    <source>
        <strain evidence="2">cv. Punajuju</strain>
        <tissue evidence="1">Leaves</tissue>
    </source>
</reference>
<name>A0ACB9BJB8_CICIN</name>
<organism evidence="1 2">
    <name type="scientific">Cichorium intybus</name>
    <name type="common">Chicory</name>
    <dbReference type="NCBI Taxonomy" id="13427"/>
    <lineage>
        <taxon>Eukaryota</taxon>
        <taxon>Viridiplantae</taxon>
        <taxon>Streptophyta</taxon>
        <taxon>Embryophyta</taxon>
        <taxon>Tracheophyta</taxon>
        <taxon>Spermatophyta</taxon>
        <taxon>Magnoliopsida</taxon>
        <taxon>eudicotyledons</taxon>
        <taxon>Gunneridae</taxon>
        <taxon>Pentapetalae</taxon>
        <taxon>asterids</taxon>
        <taxon>campanulids</taxon>
        <taxon>Asterales</taxon>
        <taxon>Asteraceae</taxon>
        <taxon>Cichorioideae</taxon>
        <taxon>Cichorieae</taxon>
        <taxon>Cichoriinae</taxon>
        <taxon>Cichorium</taxon>
    </lineage>
</organism>
<sequence length="144" mass="16096">MQGTSGRAIDVVCYINPSTVAGPPTMVASSILHVKNQKDKDNYQNMGVIRLPSSVSNIKCFGRSISLRDRNYQMDVPKGHLAVYVGETQKRRFVVPISYLDQPLFQVLLRQSEEEFGFDHPMGGLTISCNEDEFVKLTTQLKAS</sequence>
<evidence type="ECO:0000313" key="2">
    <source>
        <dbReference type="Proteomes" id="UP001055811"/>
    </source>
</evidence>